<protein>
    <submittedName>
        <fullName evidence="2">SDR family oxidoreductase</fullName>
    </submittedName>
</protein>
<comment type="caution">
    <text evidence="2">The sequence shown here is derived from an EMBL/GenBank/DDBJ whole genome shotgun (WGS) entry which is preliminary data.</text>
</comment>
<dbReference type="PRINTS" id="PR00080">
    <property type="entry name" value="SDRFAMILY"/>
</dbReference>
<dbReference type="Proteomes" id="UP000753724">
    <property type="component" value="Unassembled WGS sequence"/>
</dbReference>
<evidence type="ECO:0000313" key="3">
    <source>
        <dbReference type="Proteomes" id="UP000753724"/>
    </source>
</evidence>
<dbReference type="InterPro" id="IPR002347">
    <property type="entry name" value="SDR_fam"/>
</dbReference>
<dbReference type="Pfam" id="PF13561">
    <property type="entry name" value="adh_short_C2"/>
    <property type="match status" value="1"/>
</dbReference>
<gene>
    <name evidence="2" type="ORF">GTZ99_05360</name>
</gene>
<organism evidence="2 3">
    <name type="scientific">Novosphingobium ovatum</name>
    <dbReference type="NCBI Taxonomy" id="1908523"/>
    <lineage>
        <taxon>Bacteria</taxon>
        <taxon>Pseudomonadati</taxon>
        <taxon>Pseudomonadota</taxon>
        <taxon>Alphaproteobacteria</taxon>
        <taxon>Sphingomonadales</taxon>
        <taxon>Sphingomonadaceae</taxon>
        <taxon>Novosphingobium</taxon>
    </lineage>
</organism>
<evidence type="ECO:0000256" key="1">
    <source>
        <dbReference type="ARBA" id="ARBA00006484"/>
    </source>
</evidence>
<dbReference type="InterPro" id="IPR036291">
    <property type="entry name" value="NAD(P)-bd_dom_sf"/>
</dbReference>
<evidence type="ECO:0000313" key="2">
    <source>
        <dbReference type="EMBL" id="NBC35981.1"/>
    </source>
</evidence>
<keyword evidence="3" id="KW-1185">Reference proteome</keyword>
<proteinExistence type="inferred from homology"/>
<dbReference type="PANTHER" id="PTHR42760">
    <property type="entry name" value="SHORT-CHAIN DEHYDROGENASES/REDUCTASES FAMILY MEMBER"/>
    <property type="match status" value="1"/>
</dbReference>
<dbReference type="RefSeq" id="WP_161717258.1">
    <property type="nucleotide sequence ID" value="NZ_JAAAPO010000002.1"/>
</dbReference>
<sequence>MSQPPNPFPAPSVATGIRLRGKTALITGAGLGIGRATTIRMAEEGAAVILADRDEDRLSESAALLDAMGARHLAVPCDVTEQASVAALFAAAQDFAPLDILVNNVGGGRSGRIWDMSVEDWDLTMAVSLRSMFLCTRAALPGMMARGTGRIVCLSSGARHGTVWNAFYTGAAAYATAKAGVIGFVRDLAIELGDHGITINAVAPGPIDTELAGPYLSAMHDKGLEYSPVRMVPMHRLGTSREVADAILFLSSDEASYITGATIDVAGGR</sequence>
<name>A0ABW9XBS3_9SPHN</name>
<dbReference type="PRINTS" id="PR00081">
    <property type="entry name" value="GDHRDH"/>
</dbReference>
<reference evidence="3" key="1">
    <citation type="submission" date="2020-01" db="EMBL/GenBank/DDBJ databases">
        <title>Sphingomonas sp. strain CSW-10.</title>
        <authorList>
            <person name="Chen W.-M."/>
        </authorList>
    </citation>
    <scope>NUCLEOTIDE SEQUENCE [LARGE SCALE GENOMIC DNA]</scope>
    <source>
        <strain evidence="3">FSY-8</strain>
    </source>
</reference>
<comment type="similarity">
    <text evidence="1">Belongs to the short-chain dehydrogenases/reductases (SDR) family.</text>
</comment>
<dbReference type="SUPFAM" id="SSF51735">
    <property type="entry name" value="NAD(P)-binding Rossmann-fold domains"/>
    <property type="match status" value="1"/>
</dbReference>
<accession>A0ABW9XBS3</accession>
<dbReference type="PANTHER" id="PTHR42760:SF40">
    <property type="entry name" value="3-OXOACYL-[ACYL-CARRIER-PROTEIN] REDUCTASE, CHLOROPLASTIC"/>
    <property type="match status" value="1"/>
</dbReference>
<dbReference type="EMBL" id="JAAAPO010000002">
    <property type="protein sequence ID" value="NBC35981.1"/>
    <property type="molecule type" value="Genomic_DNA"/>
</dbReference>
<dbReference type="Gene3D" id="3.40.50.720">
    <property type="entry name" value="NAD(P)-binding Rossmann-like Domain"/>
    <property type="match status" value="1"/>
</dbReference>